<reference evidence="1 2" key="1">
    <citation type="journal article" date="2022" name="Hortic Res">
        <title>A haplotype resolved chromosomal level avocado genome allows analysis of novel avocado genes.</title>
        <authorList>
            <person name="Nath O."/>
            <person name="Fletcher S.J."/>
            <person name="Hayward A."/>
            <person name="Shaw L.M."/>
            <person name="Masouleh A.K."/>
            <person name="Furtado A."/>
            <person name="Henry R.J."/>
            <person name="Mitter N."/>
        </authorList>
    </citation>
    <scope>NUCLEOTIDE SEQUENCE [LARGE SCALE GENOMIC DNA]</scope>
    <source>
        <strain evidence="2">cv. Hass</strain>
    </source>
</reference>
<gene>
    <name evidence="1" type="ORF">MRB53_003089</name>
</gene>
<dbReference type="EMBL" id="CM056809">
    <property type="protein sequence ID" value="KAJ8650066.1"/>
    <property type="molecule type" value="Genomic_DNA"/>
</dbReference>
<accession>A0ACC2MWD2</accession>
<name>A0ACC2MWD2_PERAE</name>
<comment type="caution">
    <text evidence="1">The sequence shown here is derived from an EMBL/GenBank/DDBJ whole genome shotgun (WGS) entry which is preliminary data.</text>
</comment>
<proteinExistence type="predicted"/>
<organism evidence="1 2">
    <name type="scientific">Persea americana</name>
    <name type="common">Avocado</name>
    <dbReference type="NCBI Taxonomy" id="3435"/>
    <lineage>
        <taxon>Eukaryota</taxon>
        <taxon>Viridiplantae</taxon>
        <taxon>Streptophyta</taxon>
        <taxon>Embryophyta</taxon>
        <taxon>Tracheophyta</taxon>
        <taxon>Spermatophyta</taxon>
        <taxon>Magnoliopsida</taxon>
        <taxon>Magnoliidae</taxon>
        <taxon>Laurales</taxon>
        <taxon>Lauraceae</taxon>
        <taxon>Persea</taxon>
    </lineage>
</organism>
<protein>
    <submittedName>
        <fullName evidence="1">Uncharacterized protein</fullName>
    </submittedName>
</protein>
<dbReference type="Proteomes" id="UP001234297">
    <property type="component" value="Chromosome 1"/>
</dbReference>
<keyword evidence="2" id="KW-1185">Reference proteome</keyword>
<evidence type="ECO:0000313" key="2">
    <source>
        <dbReference type="Proteomes" id="UP001234297"/>
    </source>
</evidence>
<sequence>MKQRRAGQPWLGFAAVSWSFGALFFLPLECYSALLFRVVVLGSSVLWSVLLQALFCPAAVPGKNVFISSPMALSSFSGLLYKAQPTIGYGFLLSDLY</sequence>
<evidence type="ECO:0000313" key="1">
    <source>
        <dbReference type="EMBL" id="KAJ8650066.1"/>
    </source>
</evidence>